<dbReference type="PANTHER" id="PTHR42999:SF1">
    <property type="entry name" value="PENTAPEPTIDE REPEAT-CONTAINING PROTEIN"/>
    <property type="match status" value="1"/>
</dbReference>
<name>A0A501WIW5_9BACT</name>
<dbReference type="InterPro" id="IPR052949">
    <property type="entry name" value="PA_immunity-related"/>
</dbReference>
<protein>
    <submittedName>
        <fullName evidence="1">Pentapeptide repeat-containing protein</fullName>
    </submittedName>
</protein>
<dbReference type="PANTHER" id="PTHR42999">
    <property type="entry name" value="ANTIBIOTIC RESISTANCE PROTEIN MCBG"/>
    <property type="match status" value="1"/>
</dbReference>
<dbReference type="Pfam" id="PF00805">
    <property type="entry name" value="Pentapeptide"/>
    <property type="match status" value="1"/>
</dbReference>
<comment type="caution">
    <text evidence="1">The sequence shown here is derived from an EMBL/GenBank/DDBJ whole genome shotgun (WGS) entry which is preliminary data.</text>
</comment>
<organism evidence="1 2">
    <name type="scientific">Pontibacter mangrovi</name>
    <dbReference type="NCBI Taxonomy" id="2589816"/>
    <lineage>
        <taxon>Bacteria</taxon>
        <taxon>Pseudomonadati</taxon>
        <taxon>Bacteroidota</taxon>
        <taxon>Cytophagia</taxon>
        <taxon>Cytophagales</taxon>
        <taxon>Hymenobacteraceae</taxon>
        <taxon>Pontibacter</taxon>
    </lineage>
</organism>
<dbReference type="SUPFAM" id="SSF141571">
    <property type="entry name" value="Pentapeptide repeat-like"/>
    <property type="match status" value="1"/>
</dbReference>
<dbReference type="InterPro" id="IPR001646">
    <property type="entry name" value="5peptide_repeat"/>
</dbReference>
<gene>
    <name evidence="1" type="ORF">FJM65_05790</name>
</gene>
<keyword evidence="2" id="KW-1185">Reference proteome</keyword>
<proteinExistence type="predicted"/>
<accession>A0A501WIW5</accession>
<evidence type="ECO:0000313" key="2">
    <source>
        <dbReference type="Proteomes" id="UP000316727"/>
    </source>
</evidence>
<dbReference type="RefSeq" id="WP_140620355.1">
    <property type="nucleotide sequence ID" value="NZ_VFRQ01000002.1"/>
</dbReference>
<dbReference type="EMBL" id="VFRQ01000002">
    <property type="protein sequence ID" value="TPE45536.1"/>
    <property type="molecule type" value="Genomic_DNA"/>
</dbReference>
<dbReference type="Gene3D" id="2.160.20.80">
    <property type="entry name" value="E3 ubiquitin-protein ligase SopA"/>
    <property type="match status" value="1"/>
</dbReference>
<dbReference type="OrthoDB" id="67652at2"/>
<dbReference type="Proteomes" id="UP000316727">
    <property type="component" value="Unassembled WGS sequence"/>
</dbReference>
<sequence length="189" mass="21107">MQAYTEGETFKGIDYTTQGFPKGEYENCVFDGCIFLNADLSGLVFIDCEFRNCDASMATLRDTAFREVQFAGCKLLGLHFEDCNKFLLSVRFQDCQLNLSSFYKTSLKGTTFSNCSLREADFAGADLTGATLSSCDLANATFDQTILEKADLRTAYNYQIDPESNRIRKAKFSLPEAVGLLHKYDISIS</sequence>
<dbReference type="Pfam" id="PF13599">
    <property type="entry name" value="Pentapeptide_4"/>
    <property type="match status" value="1"/>
</dbReference>
<dbReference type="AlphaFoldDB" id="A0A501WIW5"/>
<evidence type="ECO:0000313" key="1">
    <source>
        <dbReference type="EMBL" id="TPE45536.1"/>
    </source>
</evidence>
<reference evidence="1 2" key="1">
    <citation type="submission" date="2019-06" db="EMBL/GenBank/DDBJ databases">
        <title>A novel bacterium of genus Pontibacter, isolated from marine sediment.</title>
        <authorList>
            <person name="Huang H."/>
            <person name="Mo K."/>
            <person name="Hu Y."/>
        </authorList>
    </citation>
    <scope>NUCLEOTIDE SEQUENCE [LARGE SCALE GENOMIC DNA]</scope>
    <source>
        <strain evidence="1 2">HB172049</strain>
    </source>
</reference>